<keyword evidence="1" id="KW-0472">Membrane</keyword>
<keyword evidence="1" id="KW-0812">Transmembrane</keyword>
<dbReference type="KEGG" id="chya:V22_03990"/>
<protein>
    <submittedName>
        <fullName evidence="2">Uncharacterized protein</fullName>
    </submittedName>
</protein>
<feature type="transmembrane region" description="Helical" evidence="1">
    <location>
        <begin position="77"/>
        <end position="97"/>
    </location>
</feature>
<gene>
    <name evidence="2" type="ORF">V22_03990</name>
</gene>
<dbReference type="AlphaFoldDB" id="A0A517T498"/>
<evidence type="ECO:0000256" key="1">
    <source>
        <dbReference type="SAM" id="Phobius"/>
    </source>
</evidence>
<feature type="transmembrane region" description="Helical" evidence="1">
    <location>
        <begin position="143"/>
        <end position="171"/>
    </location>
</feature>
<feature type="transmembrane region" description="Helical" evidence="1">
    <location>
        <begin position="52"/>
        <end position="71"/>
    </location>
</feature>
<organism evidence="2 3">
    <name type="scientific">Calycomorphotria hydatis</name>
    <dbReference type="NCBI Taxonomy" id="2528027"/>
    <lineage>
        <taxon>Bacteria</taxon>
        <taxon>Pseudomonadati</taxon>
        <taxon>Planctomycetota</taxon>
        <taxon>Planctomycetia</taxon>
        <taxon>Planctomycetales</taxon>
        <taxon>Planctomycetaceae</taxon>
        <taxon>Calycomorphotria</taxon>
    </lineage>
</organism>
<dbReference type="Proteomes" id="UP000319976">
    <property type="component" value="Chromosome"/>
</dbReference>
<keyword evidence="3" id="KW-1185">Reference proteome</keyword>
<evidence type="ECO:0000313" key="2">
    <source>
        <dbReference type="EMBL" id="QDT63181.1"/>
    </source>
</evidence>
<keyword evidence="1" id="KW-1133">Transmembrane helix</keyword>
<feature type="transmembrane region" description="Helical" evidence="1">
    <location>
        <begin position="118"/>
        <end position="137"/>
    </location>
</feature>
<proteinExistence type="predicted"/>
<accession>A0A517T498</accession>
<evidence type="ECO:0000313" key="3">
    <source>
        <dbReference type="Proteomes" id="UP000319976"/>
    </source>
</evidence>
<name>A0A517T498_9PLAN</name>
<reference evidence="2 3" key="1">
    <citation type="submission" date="2019-02" db="EMBL/GenBank/DDBJ databases">
        <title>Deep-cultivation of Planctomycetes and their phenomic and genomic characterization uncovers novel biology.</title>
        <authorList>
            <person name="Wiegand S."/>
            <person name="Jogler M."/>
            <person name="Boedeker C."/>
            <person name="Pinto D."/>
            <person name="Vollmers J."/>
            <person name="Rivas-Marin E."/>
            <person name="Kohn T."/>
            <person name="Peeters S.H."/>
            <person name="Heuer A."/>
            <person name="Rast P."/>
            <person name="Oberbeckmann S."/>
            <person name="Bunk B."/>
            <person name="Jeske O."/>
            <person name="Meyerdierks A."/>
            <person name="Storesund J.E."/>
            <person name="Kallscheuer N."/>
            <person name="Luecker S."/>
            <person name="Lage O.M."/>
            <person name="Pohl T."/>
            <person name="Merkel B.J."/>
            <person name="Hornburger P."/>
            <person name="Mueller R.-W."/>
            <person name="Bruemmer F."/>
            <person name="Labrenz M."/>
            <person name="Spormann A.M."/>
            <person name="Op den Camp H."/>
            <person name="Overmann J."/>
            <person name="Amann R."/>
            <person name="Jetten M.S.M."/>
            <person name="Mascher T."/>
            <person name="Medema M.H."/>
            <person name="Devos D.P."/>
            <person name="Kaster A.-K."/>
            <person name="Ovreas L."/>
            <person name="Rohde M."/>
            <person name="Galperin M.Y."/>
            <person name="Jogler C."/>
        </authorList>
    </citation>
    <scope>NUCLEOTIDE SEQUENCE [LARGE SCALE GENOMIC DNA]</scope>
    <source>
        <strain evidence="2 3">V22</strain>
    </source>
</reference>
<sequence length="217" mass="24329">MNLLLETIQYTFAPVVQMIRREHRAVCEAYLPTHDYRLHRHEDWGQKEFKQVLAQSAVIQAFVLGIFGGGAATGIMLFNFCFICLTCYVVGVIYSFYQAGQLLKVYTGANNEPFEESSFLVPLILWVWMLFMIHMTAGMGLALFIAPIAFLMGPGITLGVLAIFVGVYYIAKIWTSFLIDPAFTPLVPRDESPELHPNNRIPLALKTERGPSIGGAY</sequence>
<dbReference type="EMBL" id="CP036316">
    <property type="protein sequence ID" value="QDT63181.1"/>
    <property type="molecule type" value="Genomic_DNA"/>
</dbReference>